<reference evidence="1 2" key="1">
    <citation type="journal article" date="2012" name="BMC Microbiol.">
        <title>Genome sequence of Desulfitobacterium hafniense DCB-2, a Gram-positive anaerobe capable of dehalogenation and metal reduction.</title>
        <authorList>
            <person name="Kim S.H."/>
            <person name="Harzman C."/>
            <person name="Davis J.K."/>
            <person name="Hutcheson R."/>
            <person name="Broderick J.B."/>
            <person name="Marsh T.L."/>
            <person name="Tiedje J.M."/>
        </authorList>
    </citation>
    <scope>NUCLEOTIDE SEQUENCE [LARGE SCALE GENOMIC DNA]</scope>
    <source>
        <strain evidence="2">DSM 10664 / DCB-2</strain>
    </source>
</reference>
<organism evidence="1 2">
    <name type="scientific">Desulfitobacterium hafniense (strain DSM 10664 / DCB-2)</name>
    <dbReference type="NCBI Taxonomy" id="272564"/>
    <lineage>
        <taxon>Bacteria</taxon>
        <taxon>Bacillati</taxon>
        <taxon>Bacillota</taxon>
        <taxon>Clostridia</taxon>
        <taxon>Eubacteriales</taxon>
        <taxon>Desulfitobacteriaceae</taxon>
        <taxon>Desulfitobacterium</taxon>
    </lineage>
</organism>
<name>B8FWC4_DESHD</name>
<dbReference type="RefSeq" id="WP_015944178.1">
    <property type="nucleotide sequence ID" value="NC_011830.1"/>
</dbReference>
<dbReference type="Proteomes" id="UP000007726">
    <property type="component" value="Chromosome"/>
</dbReference>
<evidence type="ECO:0000313" key="2">
    <source>
        <dbReference type="Proteomes" id="UP000007726"/>
    </source>
</evidence>
<dbReference type="HOGENOM" id="CLU_2464033_0_0_9"/>
<dbReference type="EMBL" id="CP001336">
    <property type="protein sequence ID" value="ACL20736.1"/>
    <property type="molecule type" value="Genomic_DNA"/>
</dbReference>
<dbReference type="KEGG" id="dhd:Dhaf_2710"/>
<sequence length="88" mass="10174">MEELKGLPPEMQERITSYVRHNEELGVSSKLLKVVSYKFLSEVFFFENGLLCRFLQYSGDSSVSFDCFSLDNLRNMVALLDGELLQRD</sequence>
<protein>
    <submittedName>
        <fullName evidence="1">Uncharacterized protein</fullName>
    </submittedName>
</protein>
<evidence type="ECO:0000313" key="1">
    <source>
        <dbReference type="EMBL" id="ACL20736.1"/>
    </source>
</evidence>
<gene>
    <name evidence="1" type="ordered locus">Dhaf_2710</name>
</gene>
<dbReference type="AlphaFoldDB" id="B8FWC4"/>
<proteinExistence type="predicted"/>
<accession>B8FWC4</accession>